<name>A0ACA9N0A2_9GLOM</name>
<comment type="caution">
    <text evidence="1">The sequence shown here is derived from an EMBL/GenBank/DDBJ whole genome shotgun (WGS) entry which is preliminary data.</text>
</comment>
<sequence length="79" mass="9503">MSEDQNWILKSGKCVEDTIFRHSRILPTETYLHSWIIDIRDEDTESLFTVEEWDEIKNEDLKFPEVDEAFTESMMRFAN</sequence>
<dbReference type="EMBL" id="CAJVPT010016532">
    <property type="protein sequence ID" value="CAG8619820.1"/>
    <property type="molecule type" value="Genomic_DNA"/>
</dbReference>
<reference evidence="1" key="1">
    <citation type="submission" date="2021-06" db="EMBL/GenBank/DDBJ databases">
        <authorList>
            <person name="Kallberg Y."/>
            <person name="Tangrot J."/>
            <person name="Rosling A."/>
        </authorList>
    </citation>
    <scope>NUCLEOTIDE SEQUENCE</scope>
    <source>
        <strain evidence="1">CL356</strain>
    </source>
</reference>
<gene>
    <name evidence="1" type="ORF">ACOLOM_LOCUS7295</name>
</gene>
<proteinExistence type="predicted"/>
<evidence type="ECO:0000313" key="2">
    <source>
        <dbReference type="Proteomes" id="UP000789525"/>
    </source>
</evidence>
<keyword evidence="2" id="KW-1185">Reference proteome</keyword>
<feature type="non-terminal residue" evidence="1">
    <location>
        <position position="79"/>
    </location>
</feature>
<dbReference type="Proteomes" id="UP000789525">
    <property type="component" value="Unassembled WGS sequence"/>
</dbReference>
<protein>
    <submittedName>
        <fullName evidence="1">3409_t:CDS:1</fullName>
    </submittedName>
</protein>
<organism evidence="1 2">
    <name type="scientific">Acaulospora colombiana</name>
    <dbReference type="NCBI Taxonomy" id="27376"/>
    <lineage>
        <taxon>Eukaryota</taxon>
        <taxon>Fungi</taxon>
        <taxon>Fungi incertae sedis</taxon>
        <taxon>Mucoromycota</taxon>
        <taxon>Glomeromycotina</taxon>
        <taxon>Glomeromycetes</taxon>
        <taxon>Diversisporales</taxon>
        <taxon>Acaulosporaceae</taxon>
        <taxon>Acaulospora</taxon>
    </lineage>
</organism>
<evidence type="ECO:0000313" key="1">
    <source>
        <dbReference type="EMBL" id="CAG8619820.1"/>
    </source>
</evidence>
<accession>A0ACA9N0A2</accession>